<sequence>MKKKIIAIALAGTALLLGACTYIPRPGPVGNRAVPQPTRPVNLTEYMGQWYEQFRYEASFEKDMDDVTATYSLNDDGTVKVINRGRKPGGSGDFRESVGKAKIADPETNAKLKVSFFGPFYGNYWVLDHADDYDWAIVGEPSGRYLWVLTRAAHPAPSVLASLEARVKALGYDWSLVRVTKQSGPY</sequence>
<dbReference type="Gene3D" id="2.40.128.20">
    <property type="match status" value="1"/>
</dbReference>
<comment type="similarity">
    <text evidence="1 2">Belongs to the calycin superfamily. Lipocalin family.</text>
</comment>
<feature type="lipid moiety-binding region" description="S-diacylglycerol cysteine" evidence="3">
    <location>
        <position position="20"/>
    </location>
</feature>
<dbReference type="PIRSF" id="PIRSF036893">
    <property type="entry name" value="Lipocalin_ApoD"/>
    <property type="match status" value="1"/>
</dbReference>
<keyword evidence="2" id="KW-0446">Lipid-binding</keyword>
<dbReference type="Pfam" id="PF08212">
    <property type="entry name" value="Lipocalin_2"/>
    <property type="match status" value="1"/>
</dbReference>
<accession>A0A5C6V636</accession>
<evidence type="ECO:0000256" key="2">
    <source>
        <dbReference type="PIRNR" id="PIRNR036893"/>
    </source>
</evidence>
<dbReference type="EMBL" id="JAZHGA010000051">
    <property type="protein sequence ID" value="MEM5345656.1"/>
    <property type="molecule type" value="Genomic_DNA"/>
</dbReference>
<dbReference type="EMBL" id="VOQS01000005">
    <property type="protein sequence ID" value="TXC80713.1"/>
    <property type="molecule type" value="Genomic_DNA"/>
</dbReference>
<dbReference type="PRINTS" id="PR01171">
    <property type="entry name" value="BCTLIPOCALIN"/>
</dbReference>
<dbReference type="InterPro" id="IPR002446">
    <property type="entry name" value="Lipocalin_bac"/>
</dbReference>
<dbReference type="Proteomes" id="UP000321776">
    <property type="component" value="Unassembled WGS sequence"/>
</dbReference>
<dbReference type="AlphaFoldDB" id="A0A5C6V636"/>
<dbReference type="RefSeq" id="WP_147238154.1">
    <property type="nucleotide sequence ID" value="NZ_JAZHFZ010000054.1"/>
</dbReference>
<reference evidence="6" key="2">
    <citation type="submission" date="2019-08" db="EMBL/GenBank/DDBJ databases">
        <authorList>
            <person name="Im W.-T."/>
        </authorList>
    </citation>
    <scope>NUCLEOTIDE SEQUENCE</scope>
    <source>
        <strain evidence="6">NF 2-5-3</strain>
    </source>
</reference>
<keyword evidence="2 3" id="KW-0449">Lipoprotein</keyword>
<dbReference type="CDD" id="cd19438">
    <property type="entry name" value="lipocalin_Blc-like"/>
    <property type="match status" value="1"/>
</dbReference>
<dbReference type="SUPFAM" id="SSF50814">
    <property type="entry name" value="Lipocalins"/>
    <property type="match status" value="1"/>
</dbReference>
<feature type="domain" description="Lipocalin/cytosolic fatty-acid binding" evidence="4">
    <location>
        <begin position="41"/>
        <end position="182"/>
    </location>
</feature>
<keyword evidence="3" id="KW-0564">Palmitate</keyword>
<gene>
    <name evidence="6" type="ORF">FRZ40_41470</name>
    <name evidence="5" type="ORF">V4C56_39290</name>
</gene>
<reference evidence="6 7" key="1">
    <citation type="journal article" date="2018" name="Int. J. Syst. Evol. Microbiol.">
        <title>Paraburkholderia azotifigens sp. nov., a nitrogen-fixing bacterium isolated from paddy soil.</title>
        <authorList>
            <person name="Choi G.M."/>
            <person name="Im W.T."/>
        </authorList>
    </citation>
    <scope>NUCLEOTIDE SEQUENCE [LARGE SCALE GENOMIC DNA]</scope>
    <source>
        <strain evidence="6 7">NF 2-5-3</strain>
    </source>
</reference>
<evidence type="ECO:0000259" key="4">
    <source>
        <dbReference type="Pfam" id="PF08212"/>
    </source>
</evidence>
<comment type="function">
    <text evidence="2">Involved in the storage or transport of lipids necessary for membrane maintenance under stressful conditions. Displays a binding preference for lysophospholipids.</text>
</comment>
<evidence type="ECO:0000256" key="3">
    <source>
        <dbReference type="PIRSR" id="PIRSR036893-52"/>
    </source>
</evidence>
<dbReference type="InterPro" id="IPR047202">
    <property type="entry name" value="Lipocalin_Blc-like_dom"/>
</dbReference>
<dbReference type="InterPro" id="IPR022271">
    <property type="entry name" value="Lipocalin_ApoD"/>
</dbReference>
<reference evidence="5 8" key="3">
    <citation type="submission" date="2024-01" db="EMBL/GenBank/DDBJ databases">
        <title>The diversity of rhizobia nodulating Mimosa spp. in eleven states of Brazil covering several biomes is determined by host plant, location, and edaphic factors.</title>
        <authorList>
            <person name="Rouws L."/>
            <person name="Barauna A."/>
            <person name="Beukes C."/>
            <person name="De Faria S.M."/>
            <person name="Gross E."/>
            <person name="Dos Reis Junior F.B."/>
            <person name="Simon M."/>
            <person name="Maluk M."/>
            <person name="Odee D.W."/>
            <person name="Kenicer G."/>
            <person name="Young J.P.W."/>
            <person name="Reis V.M."/>
            <person name="Zilli J."/>
            <person name="James E.K."/>
        </authorList>
    </citation>
    <scope>NUCLEOTIDE SEQUENCE [LARGE SCALE GENOMIC DNA]</scope>
    <source>
        <strain evidence="5 8">JPY530</strain>
    </source>
</reference>
<dbReference type="Proteomes" id="UP001481677">
    <property type="component" value="Unassembled WGS sequence"/>
</dbReference>
<evidence type="ECO:0000256" key="1">
    <source>
        <dbReference type="ARBA" id="ARBA00006889"/>
    </source>
</evidence>
<comment type="subcellular location">
    <subcellularLocation>
        <location evidence="2">Cell outer membrane</location>
    </subcellularLocation>
</comment>
<dbReference type="PROSITE" id="PS51257">
    <property type="entry name" value="PROKAR_LIPOPROTEIN"/>
    <property type="match status" value="1"/>
</dbReference>
<dbReference type="GO" id="GO:0006950">
    <property type="term" value="P:response to stress"/>
    <property type="evidence" value="ECO:0007669"/>
    <property type="project" value="UniProtKB-ARBA"/>
</dbReference>
<evidence type="ECO:0000313" key="6">
    <source>
        <dbReference type="EMBL" id="TXC80713.1"/>
    </source>
</evidence>
<dbReference type="PANTHER" id="PTHR10612:SF34">
    <property type="entry name" value="APOLIPOPROTEIN D"/>
    <property type="match status" value="1"/>
</dbReference>
<dbReference type="PANTHER" id="PTHR10612">
    <property type="entry name" value="APOLIPOPROTEIN D"/>
    <property type="match status" value="1"/>
</dbReference>
<dbReference type="InterPro" id="IPR000566">
    <property type="entry name" value="Lipocln_cytosolic_FA-bd_dom"/>
</dbReference>
<feature type="lipid moiety-binding region" description="N-palmitoyl cysteine" evidence="3">
    <location>
        <position position="20"/>
    </location>
</feature>
<evidence type="ECO:0000313" key="5">
    <source>
        <dbReference type="EMBL" id="MEM5345656.1"/>
    </source>
</evidence>
<dbReference type="InterPro" id="IPR012674">
    <property type="entry name" value="Calycin"/>
</dbReference>
<keyword evidence="2" id="KW-0998">Cell outer membrane</keyword>
<organism evidence="6 7">
    <name type="scientific">Paraburkholderia azotifigens</name>
    <dbReference type="NCBI Taxonomy" id="2057004"/>
    <lineage>
        <taxon>Bacteria</taxon>
        <taxon>Pseudomonadati</taxon>
        <taxon>Pseudomonadota</taxon>
        <taxon>Betaproteobacteria</taxon>
        <taxon>Burkholderiales</taxon>
        <taxon>Burkholderiaceae</taxon>
        <taxon>Paraburkholderia</taxon>
    </lineage>
</organism>
<comment type="subunit">
    <text evidence="2">Homodimer.</text>
</comment>
<dbReference type="GO" id="GO:0009279">
    <property type="term" value="C:cell outer membrane"/>
    <property type="evidence" value="ECO:0007669"/>
    <property type="project" value="UniProtKB-SubCell"/>
</dbReference>
<proteinExistence type="inferred from homology"/>
<comment type="caution">
    <text evidence="6">The sequence shown here is derived from an EMBL/GenBank/DDBJ whole genome shotgun (WGS) entry which is preliminary data.</text>
</comment>
<evidence type="ECO:0000313" key="7">
    <source>
        <dbReference type="Proteomes" id="UP000321776"/>
    </source>
</evidence>
<protein>
    <recommendedName>
        <fullName evidence="2">Outer membrane lipoprotein Blc</fullName>
    </recommendedName>
</protein>
<keyword evidence="2" id="KW-0472">Membrane</keyword>
<dbReference type="GO" id="GO:0008289">
    <property type="term" value="F:lipid binding"/>
    <property type="evidence" value="ECO:0007669"/>
    <property type="project" value="UniProtKB-UniRule"/>
</dbReference>
<name>A0A5C6V636_9BURK</name>
<keyword evidence="8" id="KW-1185">Reference proteome</keyword>
<evidence type="ECO:0000313" key="8">
    <source>
        <dbReference type="Proteomes" id="UP001481677"/>
    </source>
</evidence>